<feature type="transmembrane region" description="Helical" evidence="3">
    <location>
        <begin position="40"/>
        <end position="61"/>
    </location>
</feature>
<keyword evidence="3" id="KW-0812">Transmembrane</keyword>
<feature type="transmembrane region" description="Helical" evidence="3">
    <location>
        <begin position="73"/>
        <end position="89"/>
    </location>
</feature>
<name>M5PTG8_DESAF</name>
<dbReference type="InterPro" id="IPR032523">
    <property type="entry name" value="CcmF_C"/>
</dbReference>
<dbReference type="GO" id="GO:0020037">
    <property type="term" value="F:heme binding"/>
    <property type="evidence" value="ECO:0007669"/>
    <property type="project" value="InterPro"/>
</dbReference>
<dbReference type="GO" id="GO:0015232">
    <property type="term" value="F:heme transmembrane transporter activity"/>
    <property type="evidence" value="ECO:0007669"/>
    <property type="project" value="InterPro"/>
</dbReference>
<comment type="similarity">
    <text evidence="1">Belongs to the CcmF/CycK/Ccl1/NrfE/CcsA family.</text>
</comment>
<keyword evidence="4" id="KW-0732">Signal</keyword>
<evidence type="ECO:0000313" key="7">
    <source>
        <dbReference type="EMBL" id="EMG37647.1"/>
    </source>
</evidence>
<comment type="caution">
    <text evidence="7">The sequence shown here is derived from an EMBL/GenBank/DDBJ whole genome shotgun (WGS) entry which is preliminary data.</text>
</comment>
<dbReference type="PANTHER" id="PTHR43653:SF1">
    <property type="entry name" value="CYTOCHROME C-TYPE BIOGENESIS PROTEIN CCMF"/>
    <property type="match status" value="1"/>
</dbReference>
<feature type="transmembrane region" description="Helical" evidence="3">
    <location>
        <begin position="124"/>
        <end position="144"/>
    </location>
</feature>
<dbReference type="Pfam" id="PF01578">
    <property type="entry name" value="Cytochrom_C_asm"/>
    <property type="match status" value="1"/>
</dbReference>
<dbReference type="PANTHER" id="PTHR43653">
    <property type="entry name" value="CYTOCHROME C ASSEMBLY PROTEIN-RELATED"/>
    <property type="match status" value="1"/>
</dbReference>
<organism evidence="7 8">
    <name type="scientific">Desulfocurvibacter africanus PCS</name>
    <dbReference type="NCBI Taxonomy" id="1262666"/>
    <lineage>
        <taxon>Bacteria</taxon>
        <taxon>Pseudomonadati</taxon>
        <taxon>Thermodesulfobacteriota</taxon>
        <taxon>Desulfovibrionia</taxon>
        <taxon>Desulfovibrionales</taxon>
        <taxon>Desulfovibrionaceae</taxon>
        <taxon>Desulfocurvibacter</taxon>
    </lineage>
</organism>
<dbReference type="Proteomes" id="UP000011922">
    <property type="component" value="Unassembled WGS sequence"/>
</dbReference>
<feature type="transmembrane region" description="Helical" evidence="3">
    <location>
        <begin position="276"/>
        <end position="293"/>
    </location>
</feature>
<dbReference type="GO" id="GO:0017004">
    <property type="term" value="P:cytochrome complex assembly"/>
    <property type="evidence" value="ECO:0007669"/>
    <property type="project" value="UniProtKB-KW"/>
</dbReference>
<feature type="transmembrane region" description="Helical" evidence="3">
    <location>
        <begin position="391"/>
        <end position="409"/>
    </location>
</feature>
<gene>
    <name evidence="7" type="ORF">PCS_01589</name>
</gene>
<protein>
    <submittedName>
        <fullName evidence="7">Cytochrome c biogenesis factor</fullName>
    </submittedName>
</protein>
<sequence length="636" mass="69321">MILVAYWSLLFCLLLSLFAGAAAAYQAWQGRGEGLVVLEYAHHAVAAVLTIASAILFAAFVGKDFSFKYVAEYSNSVLPLFYSVTAFWAGQEGSLLFWAWTVALMGSVFPLTKNYRELAGQTRVLYWLFFFLVQGFFMLALTNWNNPFIEFSPAPADGRGLNPLLQNPGMIFHPPLLFLGYGGFTIPACLALAAWLTGERRSWLDMGRNWSILSWIFLTAGIVLGAWWSYMELGWGGYWAWDPVENASLIPWLSATAFLHTALIEERRGALRRTNVVLVTVTLVLCYFATYLVRSGVVQSLHAFGAGGIGGPLLAFIASGLIMTALVVAVGRGEMGRELSGLYSRPGFLVLTAWLLLAIGGVILMGTMWPVISSLWSSQPIGLDAHFYNRVTLPLFLGIAALLLVCPWLQWREGLRDRRGLAIAVGVFVAAIVALALGGMTKPLAMAGTGLAAACLAGVVLVVALDASVRRRRPSWGAWGVHFGLGLVVLGVAVSGPYQFSREAVLQPGDSMDMGGYTMIYEGFEERSSEAMILVEAKVRVEQGGELVGMLMPQRRLYQSFDQPFAEVSTVFSLGTEVYATLLGVTQQGAASLKFSLHPLVNWIWIGGTLMCLAGFLALRSRSGRPDDAPTQREQM</sequence>
<feature type="domain" description="Cytochrome c assembly protein" evidence="5">
    <location>
        <begin position="88"/>
        <end position="295"/>
    </location>
</feature>
<evidence type="ECO:0000313" key="8">
    <source>
        <dbReference type="Proteomes" id="UP000011922"/>
    </source>
</evidence>
<keyword evidence="3" id="KW-0472">Membrane</keyword>
<evidence type="ECO:0000259" key="6">
    <source>
        <dbReference type="Pfam" id="PF16327"/>
    </source>
</evidence>
<dbReference type="InterPro" id="IPR002541">
    <property type="entry name" value="Cyt_c_assembly"/>
</dbReference>
<feature type="transmembrane region" description="Helical" evidence="3">
    <location>
        <begin position="421"/>
        <end position="438"/>
    </location>
</feature>
<feature type="transmembrane region" description="Helical" evidence="3">
    <location>
        <begin position="95"/>
        <end position="112"/>
    </location>
</feature>
<dbReference type="EMBL" id="AOSV01000016">
    <property type="protein sequence ID" value="EMG37647.1"/>
    <property type="molecule type" value="Genomic_DNA"/>
</dbReference>
<dbReference type="RefSeq" id="WP_005985865.1">
    <property type="nucleotide sequence ID" value="NZ_AOSV01000016.1"/>
</dbReference>
<evidence type="ECO:0000259" key="5">
    <source>
        <dbReference type="Pfam" id="PF01578"/>
    </source>
</evidence>
<dbReference type="Pfam" id="PF16327">
    <property type="entry name" value="CcmF_C"/>
    <property type="match status" value="1"/>
</dbReference>
<feature type="signal peptide" evidence="4">
    <location>
        <begin position="1"/>
        <end position="21"/>
    </location>
</feature>
<proteinExistence type="inferred from homology"/>
<keyword evidence="3" id="KW-1133">Transmembrane helix</keyword>
<evidence type="ECO:0000256" key="3">
    <source>
        <dbReference type="SAM" id="Phobius"/>
    </source>
</evidence>
<feature type="chain" id="PRO_5004069460" evidence="4">
    <location>
        <begin position="22"/>
        <end position="636"/>
    </location>
</feature>
<feature type="transmembrane region" description="Helical" evidence="3">
    <location>
        <begin position="248"/>
        <end position="264"/>
    </location>
</feature>
<dbReference type="GO" id="GO:0016020">
    <property type="term" value="C:membrane"/>
    <property type="evidence" value="ECO:0007669"/>
    <property type="project" value="InterPro"/>
</dbReference>
<keyword evidence="2" id="KW-0201">Cytochrome c-type biogenesis</keyword>
<evidence type="ECO:0000256" key="1">
    <source>
        <dbReference type="ARBA" id="ARBA00009186"/>
    </source>
</evidence>
<feature type="transmembrane region" description="Helical" evidence="3">
    <location>
        <begin position="476"/>
        <end position="498"/>
    </location>
</feature>
<evidence type="ECO:0000256" key="2">
    <source>
        <dbReference type="ARBA" id="ARBA00022748"/>
    </source>
</evidence>
<reference evidence="7 8" key="1">
    <citation type="journal article" date="2013" name="Genome Announc.">
        <title>Draft Genome Sequence for Desulfovibrio africanus Strain PCS.</title>
        <authorList>
            <person name="Brown S.D."/>
            <person name="Utturkar S.M."/>
            <person name="Arkin A.P."/>
            <person name="Deutschbauer A.M."/>
            <person name="Elias D.A."/>
            <person name="Hazen T.C."/>
            <person name="Chakraborty R."/>
        </authorList>
    </citation>
    <scope>NUCLEOTIDE SEQUENCE [LARGE SCALE GENOMIC DNA]</scope>
    <source>
        <strain evidence="7 8">PCS</strain>
    </source>
</reference>
<dbReference type="PRINTS" id="PR01410">
    <property type="entry name" value="CCBIOGENESIS"/>
</dbReference>
<feature type="transmembrane region" description="Helical" evidence="3">
    <location>
        <begin position="313"/>
        <end position="335"/>
    </location>
</feature>
<feature type="transmembrane region" description="Helical" evidence="3">
    <location>
        <begin position="347"/>
        <end position="371"/>
    </location>
</feature>
<feature type="transmembrane region" description="Helical" evidence="3">
    <location>
        <begin position="210"/>
        <end position="228"/>
    </location>
</feature>
<feature type="transmembrane region" description="Helical" evidence="3">
    <location>
        <begin position="176"/>
        <end position="198"/>
    </location>
</feature>
<evidence type="ECO:0000256" key="4">
    <source>
        <dbReference type="SAM" id="SignalP"/>
    </source>
</evidence>
<dbReference type="InterPro" id="IPR003567">
    <property type="entry name" value="Cyt_c_biogenesis"/>
</dbReference>
<feature type="transmembrane region" description="Helical" evidence="3">
    <location>
        <begin position="444"/>
        <end position="464"/>
    </location>
</feature>
<dbReference type="PATRIC" id="fig|1262666.3.peg.1611"/>
<dbReference type="OrthoDB" id="9761451at2"/>
<feature type="domain" description="Cytochrome c-type biogenesis protein CcmF C-terminal" evidence="6">
    <location>
        <begin position="339"/>
        <end position="621"/>
    </location>
</feature>
<feature type="transmembrane region" description="Helical" evidence="3">
    <location>
        <begin position="600"/>
        <end position="619"/>
    </location>
</feature>
<accession>M5PTG8</accession>
<dbReference type="AlphaFoldDB" id="M5PTG8"/>